<sequence length="327" mass="34606">MDAALANLLSPSFWKEKEKWKVATSLSSFRQLQGKWKTLLASPVPPLAAAGLPRRAPHAPVPSCSECSPFPSLLRRAGHMEPISPVTLKSRCAPAFRHGAPDSPRPGSRRSSRLAARPAHASKPRPRSTPGPPASRSPTRPAAPPRGPNKAAAAAGGLGECFRASPRVGRWGRDAAGRSAPAGAPGPRPGQPPASARALAEPHRRGDFSPAARAGARCEYILCLPVLPSSVAKVNRYEQIPGGGGQKGGGSGVPRDPKGCQCPVVRVSGPCKLPPTTRASPSDAESHLLRQHRRSTLRRLPLIPWQQWLRLRRSPSAPLPGRHAPGK</sequence>
<keyword evidence="3" id="KW-1185">Reference proteome</keyword>
<dbReference type="Ensembl" id="ENSBGRT00000039632.1">
    <property type="protein sequence ID" value="ENSBGRP00000034282.1"/>
    <property type="gene ID" value="ENSBGRG00000021464.1"/>
</dbReference>
<proteinExistence type="predicted"/>
<reference evidence="2" key="1">
    <citation type="submission" date="2019-05" db="EMBL/GenBank/DDBJ databases">
        <authorList>
            <person name="Zhang S."/>
            <person name="Liu J."/>
        </authorList>
    </citation>
    <scope>NUCLEOTIDE SEQUENCE [LARGE SCALE GENOMIC DNA]</scope>
</reference>
<evidence type="ECO:0000313" key="2">
    <source>
        <dbReference type="Ensembl" id="ENSBGRP00000034282.1"/>
    </source>
</evidence>
<evidence type="ECO:0000256" key="1">
    <source>
        <dbReference type="SAM" id="MobiDB-lite"/>
    </source>
</evidence>
<dbReference type="GeneTree" id="ENSGT00940000159774"/>
<dbReference type="Proteomes" id="UP000694520">
    <property type="component" value="Chromosome 19"/>
</dbReference>
<evidence type="ECO:0000313" key="3">
    <source>
        <dbReference type="Proteomes" id="UP000694520"/>
    </source>
</evidence>
<feature type="compositionally biased region" description="Pro residues" evidence="1">
    <location>
        <begin position="127"/>
        <end position="147"/>
    </location>
</feature>
<name>A0A8C0AID2_BOSMU</name>
<accession>A0A8C0AID2</accession>
<feature type="region of interest" description="Disordered" evidence="1">
    <location>
        <begin position="171"/>
        <end position="209"/>
    </location>
</feature>
<dbReference type="AlphaFoldDB" id="A0A8C0AID2"/>
<feature type="region of interest" description="Disordered" evidence="1">
    <location>
        <begin position="85"/>
        <end position="158"/>
    </location>
</feature>
<organism evidence="2 3">
    <name type="scientific">Bos mutus grunniens</name>
    <name type="common">Wild yak</name>
    <name type="synonym">Bos grunniens</name>
    <dbReference type="NCBI Taxonomy" id="30521"/>
    <lineage>
        <taxon>Eukaryota</taxon>
        <taxon>Metazoa</taxon>
        <taxon>Chordata</taxon>
        <taxon>Craniata</taxon>
        <taxon>Vertebrata</taxon>
        <taxon>Euteleostomi</taxon>
        <taxon>Mammalia</taxon>
        <taxon>Eutheria</taxon>
        <taxon>Laurasiatheria</taxon>
        <taxon>Artiodactyla</taxon>
        <taxon>Ruminantia</taxon>
        <taxon>Pecora</taxon>
        <taxon>Bovidae</taxon>
        <taxon>Bovinae</taxon>
        <taxon>Bos</taxon>
    </lineage>
</organism>
<reference evidence="2" key="3">
    <citation type="submission" date="2025-09" db="UniProtKB">
        <authorList>
            <consortium name="Ensembl"/>
        </authorList>
    </citation>
    <scope>IDENTIFICATION</scope>
</reference>
<protein>
    <submittedName>
        <fullName evidence="2">Homeobox B3</fullName>
    </submittedName>
</protein>
<gene>
    <name evidence="2" type="primary">HOXB3</name>
</gene>
<reference evidence="2" key="2">
    <citation type="submission" date="2025-08" db="UniProtKB">
        <authorList>
            <consortium name="Ensembl"/>
        </authorList>
    </citation>
    <scope>IDENTIFICATION</scope>
</reference>